<accession>A0A916XIF0</accession>
<dbReference type="RefSeq" id="WP_188676464.1">
    <property type="nucleotide sequence ID" value="NZ_BMJH01000003.1"/>
</dbReference>
<name>A0A916XIF0_9ACTN</name>
<evidence type="ECO:0000313" key="2">
    <source>
        <dbReference type="Proteomes" id="UP000641514"/>
    </source>
</evidence>
<gene>
    <name evidence="1" type="ORF">GCM10011410_28970</name>
</gene>
<sequence length="286" mass="32307">MSTYVLVRNPNDRSFTFDRRVSIIEATGQRREALDSYWAYANLSRIVVGDRVFLYSALPEQGIIGSGTIAATKPVPSGGDFIPILWSAMLDSEDRLTLTKLRSEGIWLGWFPRQSGVTAKDADRLEQVWREHLKSLRRKEPNAKSRNPVRVPAEKLLVEKYEVSSWSNGTALRAESKMCAAYKDYLELLGHTVERWTIPVGDTTLYTDLFDVTQKRLYEAKASTGRDAVRMAIGQLLDYQRFLSRSDVEELCLLLPDRPSDDLLALLQSIDVGCVYPTGDGCYTEV</sequence>
<dbReference type="Proteomes" id="UP000641514">
    <property type="component" value="Unassembled WGS sequence"/>
</dbReference>
<dbReference type="EMBL" id="BMJH01000003">
    <property type="protein sequence ID" value="GGC73980.1"/>
    <property type="molecule type" value="Genomic_DNA"/>
</dbReference>
<evidence type="ECO:0008006" key="3">
    <source>
        <dbReference type="Google" id="ProtNLM"/>
    </source>
</evidence>
<comment type="caution">
    <text evidence="1">The sequence shown here is derived from an EMBL/GenBank/DDBJ whole genome shotgun (WGS) entry which is preliminary data.</text>
</comment>
<dbReference type="AlphaFoldDB" id="A0A916XIF0"/>
<protein>
    <recommendedName>
        <fullName evidence="3">EVE domain-containing protein</fullName>
    </recommendedName>
</protein>
<proteinExistence type="predicted"/>
<reference evidence="1" key="1">
    <citation type="journal article" date="2014" name="Int. J. Syst. Evol. Microbiol.">
        <title>Complete genome sequence of Corynebacterium casei LMG S-19264T (=DSM 44701T), isolated from a smear-ripened cheese.</title>
        <authorList>
            <consortium name="US DOE Joint Genome Institute (JGI-PGF)"/>
            <person name="Walter F."/>
            <person name="Albersmeier A."/>
            <person name="Kalinowski J."/>
            <person name="Ruckert C."/>
        </authorList>
    </citation>
    <scope>NUCLEOTIDE SEQUENCE</scope>
    <source>
        <strain evidence="1">CGMCC 1.15478</strain>
    </source>
</reference>
<keyword evidence="2" id="KW-1185">Reference proteome</keyword>
<organism evidence="1 2">
    <name type="scientific">Hoyosella rhizosphaerae</name>
    <dbReference type="NCBI Taxonomy" id="1755582"/>
    <lineage>
        <taxon>Bacteria</taxon>
        <taxon>Bacillati</taxon>
        <taxon>Actinomycetota</taxon>
        <taxon>Actinomycetes</taxon>
        <taxon>Mycobacteriales</taxon>
        <taxon>Hoyosellaceae</taxon>
        <taxon>Hoyosella</taxon>
    </lineage>
</organism>
<evidence type="ECO:0000313" key="1">
    <source>
        <dbReference type="EMBL" id="GGC73980.1"/>
    </source>
</evidence>
<reference evidence="1" key="2">
    <citation type="submission" date="2020-09" db="EMBL/GenBank/DDBJ databases">
        <authorList>
            <person name="Sun Q."/>
            <person name="Zhou Y."/>
        </authorList>
    </citation>
    <scope>NUCLEOTIDE SEQUENCE</scope>
    <source>
        <strain evidence="1">CGMCC 1.15478</strain>
    </source>
</reference>